<evidence type="ECO:0000313" key="1">
    <source>
        <dbReference type="EMBL" id="PBK92599.1"/>
    </source>
</evidence>
<gene>
    <name evidence="1" type="ORF">ARMGADRAFT_1080659</name>
</gene>
<dbReference type="AlphaFoldDB" id="A0A2H3DBI9"/>
<reference evidence="2" key="1">
    <citation type="journal article" date="2017" name="Nat. Ecol. Evol.">
        <title>Genome expansion and lineage-specific genetic innovations in the forest pathogenic fungi Armillaria.</title>
        <authorList>
            <person name="Sipos G."/>
            <person name="Prasanna A.N."/>
            <person name="Walter M.C."/>
            <person name="O'Connor E."/>
            <person name="Balint B."/>
            <person name="Krizsan K."/>
            <person name="Kiss B."/>
            <person name="Hess J."/>
            <person name="Varga T."/>
            <person name="Slot J."/>
            <person name="Riley R."/>
            <person name="Boka B."/>
            <person name="Rigling D."/>
            <person name="Barry K."/>
            <person name="Lee J."/>
            <person name="Mihaltcheva S."/>
            <person name="LaButti K."/>
            <person name="Lipzen A."/>
            <person name="Waldron R."/>
            <person name="Moloney N.M."/>
            <person name="Sperisen C."/>
            <person name="Kredics L."/>
            <person name="Vagvoelgyi C."/>
            <person name="Patrignani A."/>
            <person name="Fitzpatrick D."/>
            <person name="Nagy I."/>
            <person name="Doyle S."/>
            <person name="Anderson J.B."/>
            <person name="Grigoriev I.V."/>
            <person name="Gueldener U."/>
            <person name="Muensterkoetter M."/>
            <person name="Nagy L.G."/>
        </authorList>
    </citation>
    <scope>NUCLEOTIDE SEQUENCE [LARGE SCALE GENOMIC DNA]</scope>
    <source>
        <strain evidence="2">Ar21-2</strain>
    </source>
</reference>
<dbReference type="Proteomes" id="UP000217790">
    <property type="component" value="Unassembled WGS sequence"/>
</dbReference>
<dbReference type="InParanoid" id="A0A2H3DBI9"/>
<protein>
    <submittedName>
        <fullName evidence="1">Uncharacterized protein</fullName>
    </submittedName>
</protein>
<evidence type="ECO:0000313" key="2">
    <source>
        <dbReference type="Proteomes" id="UP000217790"/>
    </source>
</evidence>
<sequence length="377" mass="42625">MKCRQRKWREAGMVVIPRSLAQVSRTSISTFFRDICYNPRNKHRDLERVYDGILEPCLTNKSHYVRGTQSSLSTVHVKYHDYPNLAIPDFFSGLGYVLAHLHPCHTSHDLKSLTQLLSQYSEWCRISAALLEVNPPTVVQLLWSTKCRRFSLASSVAAGKGDGRDEVREERVKSLEAVWPDPLTNPTPMQQQHALAGTYKVVDSSTEIFGTPWGHCGESISFASLFETIHKASPLATLALSVKSMTSMIPGTNIVPVQVIPHLNHMSDIVEVLRVSGSLRPMCLNCQHLAKGRVDDYAHHFMAKENGGSVVNISMRARGCYRFYFTVKPIYSVCRGLYHSNPVFHHPPAPQMPKQWMPASSPLLFLTLRLRYPRWNV</sequence>
<dbReference type="EMBL" id="KZ293658">
    <property type="protein sequence ID" value="PBK92599.1"/>
    <property type="molecule type" value="Genomic_DNA"/>
</dbReference>
<dbReference type="OMA" id="NISMRAR"/>
<proteinExistence type="predicted"/>
<accession>A0A2H3DBI9</accession>
<dbReference type="OrthoDB" id="2935770at2759"/>
<keyword evidence="2" id="KW-1185">Reference proteome</keyword>
<name>A0A2H3DBI9_ARMGA</name>
<organism evidence="1 2">
    <name type="scientific">Armillaria gallica</name>
    <name type="common">Bulbous honey fungus</name>
    <name type="synonym">Armillaria bulbosa</name>
    <dbReference type="NCBI Taxonomy" id="47427"/>
    <lineage>
        <taxon>Eukaryota</taxon>
        <taxon>Fungi</taxon>
        <taxon>Dikarya</taxon>
        <taxon>Basidiomycota</taxon>
        <taxon>Agaricomycotina</taxon>
        <taxon>Agaricomycetes</taxon>
        <taxon>Agaricomycetidae</taxon>
        <taxon>Agaricales</taxon>
        <taxon>Marasmiineae</taxon>
        <taxon>Physalacriaceae</taxon>
        <taxon>Armillaria</taxon>
    </lineage>
</organism>